<evidence type="ECO:0000313" key="2">
    <source>
        <dbReference type="EMBL" id="HHY28354.1"/>
    </source>
</evidence>
<dbReference type="PANTHER" id="PTHR37299:SF1">
    <property type="entry name" value="STAGE 0 SPORULATION PROTEIN A HOMOLOG"/>
    <property type="match status" value="1"/>
</dbReference>
<dbReference type="Proteomes" id="UP000553059">
    <property type="component" value="Unassembled WGS sequence"/>
</dbReference>
<accession>A0A7C7D7R7</accession>
<dbReference type="SMART" id="SM00850">
    <property type="entry name" value="LytTR"/>
    <property type="match status" value="1"/>
</dbReference>
<protein>
    <submittedName>
        <fullName evidence="2">LytTR family transcriptional regulator</fullName>
    </submittedName>
</protein>
<gene>
    <name evidence="2" type="ORF">GX523_16760</name>
</gene>
<sequence length="111" mass="12888">MKKLVVQISNNLLFVNPQDIILITRKERKTVIYTVEGTTLAINEPLGRLEQLLDGESFFRCHRGYIINVGMVKEFNPYGNKTYTAKLMNTDETALITVEKAKEFRQRYCIE</sequence>
<dbReference type="InterPro" id="IPR046947">
    <property type="entry name" value="LytR-like"/>
</dbReference>
<name>A0A7C7D7R7_9FIRM</name>
<dbReference type="Gene3D" id="2.40.50.1020">
    <property type="entry name" value="LytTr DNA-binding domain"/>
    <property type="match status" value="1"/>
</dbReference>
<feature type="domain" description="HTH LytTR-type" evidence="1">
    <location>
        <begin position="4"/>
        <end position="110"/>
    </location>
</feature>
<organism evidence="2 3">
    <name type="scientific">Desulfitobacterium dehalogenans</name>
    <dbReference type="NCBI Taxonomy" id="36854"/>
    <lineage>
        <taxon>Bacteria</taxon>
        <taxon>Bacillati</taxon>
        <taxon>Bacillota</taxon>
        <taxon>Clostridia</taxon>
        <taxon>Eubacteriales</taxon>
        <taxon>Desulfitobacteriaceae</taxon>
        <taxon>Desulfitobacterium</taxon>
    </lineage>
</organism>
<comment type="caution">
    <text evidence="2">The sequence shown here is derived from an EMBL/GenBank/DDBJ whole genome shotgun (WGS) entry which is preliminary data.</text>
</comment>
<dbReference type="AlphaFoldDB" id="A0A7C7D7R7"/>
<evidence type="ECO:0000313" key="3">
    <source>
        <dbReference type="Proteomes" id="UP000553059"/>
    </source>
</evidence>
<evidence type="ECO:0000259" key="1">
    <source>
        <dbReference type="PROSITE" id="PS50930"/>
    </source>
</evidence>
<dbReference type="Pfam" id="PF04397">
    <property type="entry name" value="LytTR"/>
    <property type="match status" value="1"/>
</dbReference>
<proteinExistence type="predicted"/>
<dbReference type="PANTHER" id="PTHR37299">
    <property type="entry name" value="TRANSCRIPTIONAL REGULATOR-RELATED"/>
    <property type="match status" value="1"/>
</dbReference>
<reference evidence="2 3" key="1">
    <citation type="journal article" date="2020" name="Biotechnol. Biofuels">
        <title>New insights from the biogas microbiome by comprehensive genome-resolved metagenomics of nearly 1600 species originating from multiple anaerobic digesters.</title>
        <authorList>
            <person name="Campanaro S."/>
            <person name="Treu L."/>
            <person name="Rodriguez-R L.M."/>
            <person name="Kovalovszki A."/>
            <person name="Ziels R.M."/>
            <person name="Maus I."/>
            <person name="Zhu X."/>
            <person name="Kougias P.G."/>
            <person name="Basile A."/>
            <person name="Luo G."/>
            <person name="Schluter A."/>
            <person name="Konstantinidis K.T."/>
            <person name="Angelidaki I."/>
        </authorList>
    </citation>
    <scope>NUCLEOTIDE SEQUENCE [LARGE SCALE GENOMIC DNA]</scope>
    <source>
        <strain evidence="2">AS05jafATM_4</strain>
    </source>
</reference>
<dbReference type="PROSITE" id="PS50930">
    <property type="entry name" value="HTH_LYTTR"/>
    <property type="match status" value="1"/>
</dbReference>
<dbReference type="GO" id="GO:0000156">
    <property type="term" value="F:phosphorelay response regulator activity"/>
    <property type="evidence" value="ECO:0007669"/>
    <property type="project" value="InterPro"/>
</dbReference>
<dbReference type="InterPro" id="IPR007492">
    <property type="entry name" value="LytTR_DNA-bd_dom"/>
</dbReference>
<dbReference type="GO" id="GO:0003677">
    <property type="term" value="F:DNA binding"/>
    <property type="evidence" value="ECO:0007669"/>
    <property type="project" value="InterPro"/>
</dbReference>
<dbReference type="EMBL" id="DUTF01000356">
    <property type="protein sequence ID" value="HHY28354.1"/>
    <property type="molecule type" value="Genomic_DNA"/>
</dbReference>